<protein>
    <submittedName>
        <fullName evidence="3">GGDEF domain-containing protein</fullName>
    </submittedName>
</protein>
<gene>
    <name evidence="3" type="ORF">D3230_03415</name>
</gene>
<accession>A0ABS1SCT6</accession>
<evidence type="ECO:0000256" key="1">
    <source>
        <dbReference type="SAM" id="Phobius"/>
    </source>
</evidence>
<dbReference type="InterPro" id="IPR000160">
    <property type="entry name" value="GGDEF_dom"/>
</dbReference>
<dbReference type="EMBL" id="QYAC01000001">
    <property type="protein sequence ID" value="MBL3678355.1"/>
    <property type="molecule type" value="Genomic_DNA"/>
</dbReference>
<sequence length="332" mass="36690">MPGRVRAWLRDQISRWVRWQTPFSFVSALIPLLLAIVLLSDLLLPHPGLQIRSVVTWVSVYVIAGIVPLVFGHRYPRWAGIGMIAIIEVWSAMFLLTAQHPHAEINALLELPVIALYVGWFYTSVIARVFMACSALRVAATLLWNPELGHGLGSPFIMVSYSVLIALFCFEGARAVRRLGQVQVSTDPLTHALNRRGLVAAGAELRQRARRAGDSVSVALIDFDRFKQLNERGGHSAGDEALRDSVRRWSAEVGMRGITGRTGGIVSRLGGDEFVIVFRADQRAAQEQLEQVARASGYAWSWGLVELGNQEALDAAIERADARLYASRAARK</sequence>
<organism evidence="3 4">
    <name type="scientific">Leucobacter chromiireducens subsp. solipictus</name>
    <dbReference type="NCBI Taxonomy" id="398235"/>
    <lineage>
        <taxon>Bacteria</taxon>
        <taxon>Bacillati</taxon>
        <taxon>Actinomycetota</taxon>
        <taxon>Actinomycetes</taxon>
        <taxon>Micrococcales</taxon>
        <taxon>Microbacteriaceae</taxon>
        <taxon>Leucobacter</taxon>
    </lineage>
</organism>
<name>A0ABS1SCT6_9MICO</name>
<evidence type="ECO:0000313" key="3">
    <source>
        <dbReference type="EMBL" id="MBL3678355.1"/>
    </source>
</evidence>
<keyword evidence="1" id="KW-0472">Membrane</keyword>
<proteinExistence type="predicted"/>
<dbReference type="CDD" id="cd01949">
    <property type="entry name" value="GGDEF"/>
    <property type="match status" value="1"/>
</dbReference>
<dbReference type="SUPFAM" id="SSF55073">
    <property type="entry name" value="Nucleotide cyclase"/>
    <property type="match status" value="1"/>
</dbReference>
<dbReference type="InterPro" id="IPR029787">
    <property type="entry name" value="Nucleotide_cyclase"/>
</dbReference>
<feature type="transmembrane region" description="Helical" evidence="1">
    <location>
        <begin position="23"/>
        <end position="44"/>
    </location>
</feature>
<evidence type="ECO:0000313" key="4">
    <source>
        <dbReference type="Proteomes" id="UP001645859"/>
    </source>
</evidence>
<feature type="transmembrane region" description="Helical" evidence="1">
    <location>
        <begin position="51"/>
        <end position="71"/>
    </location>
</feature>
<dbReference type="Proteomes" id="UP001645859">
    <property type="component" value="Unassembled WGS sequence"/>
</dbReference>
<dbReference type="SMART" id="SM00267">
    <property type="entry name" value="GGDEF"/>
    <property type="match status" value="1"/>
</dbReference>
<keyword evidence="1" id="KW-0812">Transmembrane</keyword>
<dbReference type="NCBIfam" id="TIGR00254">
    <property type="entry name" value="GGDEF"/>
    <property type="match status" value="1"/>
</dbReference>
<feature type="transmembrane region" description="Helical" evidence="1">
    <location>
        <begin position="108"/>
        <end position="131"/>
    </location>
</feature>
<dbReference type="PANTHER" id="PTHR45138:SF9">
    <property type="entry name" value="DIGUANYLATE CYCLASE DGCM-RELATED"/>
    <property type="match status" value="1"/>
</dbReference>
<dbReference type="Gene3D" id="3.30.70.270">
    <property type="match status" value="1"/>
</dbReference>
<dbReference type="PANTHER" id="PTHR45138">
    <property type="entry name" value="REGULATORY COMPONENTS OF SENSORY TRANSDUCTION SYSTEM"/>
    <property type="match status" value="1"/>
</dbReference>
<dbReference type="InterPro" id="IPR043128">
    <property type="entry name" value="Rev_trsase/Diguanyl_cyclase"/>
</dbReference>
<comment type="caution">
    <text evidence="3">The sequence shown here is derived from an EMBL/GenBank/DDBJ whole genome shotgun (WGS) entry which is preliminary data.</text>
</comment>
<evidence type="ECO:0000259" key="2">
    <source>
        <dbReference type="PROSITE" id="PS50887"/>
    </source>
</evidence>
<dbReference type="PROSITE" id="PS50887">
    <property type="entry name" value="GGDEF"/>
    <property type="match status" value="1"/>
</dbReference>
<dbReference type="InterPro" id="IPR050469">
    <property type="entry name" value="Diguanylate_Cyclase"/>
</dbReference>
<keyword evidence="4" id="KW-1185">Reference proteome</keyword>
<reference evidence="3 4" key="1">
    <citation type="submission" date="2018-09" db="EMBL/GenBank/DDBJ databases">
        <title>Comparative genomics of Leucobacter spp.</title>
        <authorList>
            <person name="Reis A.C."/>
            <person name="Kolvenbach B.A."/>
            <person name="Corvini P.F.X."/>
            <person name="Nunes O.C."/>
        </authorList>
    </citation>
    <scope>NUCLEOTIDE SEQUENCE [LARGE SCALE GENOMIC DNA]</scope>
    <source>
        <strain evidence="3 4">TAN 31504</strain>
    </source>
</reference>
<feature type="domain" description="GGDEF" evidence="2">
    <location>
        <begin position="214"/>
        <end position="332"/>
    </location>
</feature>
<feature type="transmembrane region" description="Helical" evidence="1">
    <location>
        <begin position="77"/>
        <end position="96"/>
    </location>
</feature>
<feature type="transmembrane region" description="Helical" evidence="1">
    <location>
        <begin position="151"/>
        <end position="170"/>
    </location>
</feature>
<keyword evidence="1" id="KW-1133">Transmembrane helix</keyword>
<dbReference type="Pfam" id="PF00990">
    <property type="entry name" value="GGDEF"/>
    <property type="match status" value="1"/>
</dbReference>